<organism evidence="2">
    <name type="scientific">viral metagenome</name>
    <dbReference type="NCBI Taxonomy" id="1070528"/>
    <lineage>
        <taxon>unclassified sequences</taxon>
        <taxon>metagenomes</taxon>
        <taxon>organismal metagenomes</taxon>
    </lineage>
</organism>
<evidence type="ECO:0000256" key="1">
    <source>
        <dbReference type="SAM" id="Phobius"/>
    </source>
</evidence>
<reference evidence="2" key="1">
    <citation type="journal article" date="2020" name="Nature">
        <title>Giant virus diversity and host interactions through global metagenomics.</title>
        <authorList>
            <person name="Schulz F."/>
            <person name="Roux S."/>
            <person name="Paez-Espino D."/>
            <person name="Jungbluth S."/>
            <person name="Walsh D.A."/>
            <person name="Denef V.J."/>
            <person name="McMahon K.D."/>
            <person name="Konstantinidis K.T."/>
            <person name="Eloe-Fadrosh E.A."/>
            <person name="Kyrpides N.C."/>
            <person name="Woyke T."/>
        </authorList>
    </citation>
    <scope>NUCLEOTIDE SEQUENCE</scope>
    <source>
        <strain evidence="2">GVMAG-S-1016704-142</strain>
    </source>
</reference>
<dbReference type="InterPro" id="IPR008441">
    <property type="entry name" value="AfumC-like_glycosyl_Trfase"/>
</dbReference>
<keyword evidence="1" id="KW-0812">Transmembrane</keyword>
<protein>
    <recommendedName>
        <fullName evidence="3">Glycosyltransferase</fullName>
    </recommendedName>
</protein>
<proteinExistence type="predicted"/>
<evidence type="ECO:0008006" key="3">
    <source>
        <dbReference type="Google" id="ProtNLM"/>
    </source>
</evidence>
<evidence type="ECO:0000313" key="2">
    <source>
        <dbReference type="EMBL" id="QHU33882.1"/>
    </source>
</evidence>
<dbReference type="GO" id="GO:0016757">
    <property type="term" value="F:glycosyltransferase activity"/>
    <property type="evidence" value="ECO:0007669"/>
    <property type="project" value="InterPro"/>
</dbReference>
<sequence>MNLPLKVWTYWTGPTDDIYRKCMMSWKTILNQQGSKWEFEVVSETTLPRHNLNLPSNFSSIPPQMQSDIIRLGLLYKYGGVWMDATILLNRDLSWLSEFVKGCPTDSYFACQAYDAEFMENWLIAVPSQKNPHILKLRDALMETLEIWPYVQSSLYYKGVKKYTRNDSYFMMYQCYCWLKDHDNSFRGATILPIYVQLAFIPVEIPFFDARHLIKYTSNCRHRANGCTIIFWVLFYLVVNIYIIWL</sequence>
<dbReference type="Gene3D" id="3.90.550.20">
    <property type="match status" value="1"/>
</dbReference>
<dbReference type="Pfam" id="PF05704">
    <property type="entry name" value="Caps_synth"/>
    <property type="match status" value="1"/>
</dbReference>
<keyword evidence="1" id="KW-1133">Transmembrane helix</keyword>
<dbReference type="EMBL" id="MN740564">
    <property type="protein sequence ID" value="QHU33882.1"/>
    <property type="molecule type" value="Genomic_DNA"/>
</dbReference>
<dbReference type="SUPFAM" id="SSF53448">
    <property type="entry name" value="Nucleotide-diphospho-sugar transferases"/>
    <property type="match status" value="1"/>
</dbReference>
<dbReference type="AlphaFoldDB" id="A0A6C0LXB6"/>
<feature type="transmembrane region" description="Helical" evidence="1">
    <location>
        <begin position="224"/>
        <end position="245"/>
    </location>
</feature>
<name>A0A6C0LXB6_9ZZZZ</name>
<dbReference type="InterPro" id="IPR029044">
    <property type="entry name" value="Nucleotide-diphossugar_trans"/>
</dbReference>
<keyword evidence="1" id="KW-0472">Membrane</keyword>
<accession>A0A6C0LXB6</accession>